<dbReference type="Gene3D" id="3.40.630.190">
    <property type="entry name" value="LCP protein"/>
    <property type="match status" value="1"/>
</dbReference>
<dbReference type="EMBL" id="WVUH01000099">
    <property type="protein sequence ID" value="MBO4207039.1"/>
    <property type="molecule type" value="Genomic_DNA"/>
</dbReference>
<reference evidence="4 5" key="1">
    <citation type="submission" date="2019-12" db="EMBL/GenBank/DDBJ databases">
        <title>Whole genome sequencing of endophytic Actinobacterium Micromonospora sp. MPMI6T.</title>
        <authorList>
            <person name="Evv R."/>
            <person name="Podile A.R."/>
        </authorList>
    </citation>
    <scope>NUCLEOTIDE SEQUENCE [LARGE SCALE GENOMIC DNA]</scope>
    <source>
        <strain evidence="4 5">MPMI6</strain>
    </source>
</reference>
<dbReference type="PANTHER" id="PTHR33392:SF6">
    <property type="entry name" value="POLYISOPRENYL-TEICHOIC ACID--PEPTIDOGLYCAN TEICHOIC ACID TRANSFERASE TAGU"/>
    <property type="match status" value="1"/>
</dbReference>
<proteinExistence type="inferred from homology"/>
<evidence type="ECO:0000313" key="5">
    <source>
        <dbReference type="Proteomes" id="UP000823521"/>
    </source>
</evidence>
<dbReference type="NCBIfam" id="TIGR00350">
    <property type="entry name" value="lytR_cpsA_psr"/>
    <property type="match status" value="1"/>
</dbReference>
<dbReference type="RefSeq" id="WP_208813939.1">
    <property type="nucleotide sequence ID" value="NZ_WVUH01000099.1"/>
</dbReference>
<evidence type="ECO:0000256" key="1">
    <source>
        <dbReference type="ARBA" id="ARBA00006068"/>
    </source>
</evidence>
<keyword evidence="2" id="KW-0472">Membrane</keyword>
<name>A0ABS3VR73_MICEH</name>
<evidence type="ECO:0000256" key="2">
    <source>
        <dbReference type="SAM" id="Phobius"/>
    </source>
</evidence>
<sequence length="357" mass="37541">MIEDELRSAFVRHERSIPPVGPLRAAIDLAVQRRRRQRSRLRVAGAALAVLLAVAVGVPLAVADRERVPAGPGNLLGDRATPAAPAGPLNLLLLGLDGGSDDPALRADSVLLVHLPADRSGMYLIALPRDLTVPVPGGGERKLNSVFTVGMGGAADRSAGWELTRQAVTDLTGVPIDAGATLTYPALRKLTDELDGVPLCLPRKVRSVHTGRTFPAGCQHLDGAAALDLLRQRLGLPDGAQDRDRHAQIFAAALFRRAGDRDLLSEPAGLFTLLRTLGDHLTVAGGETGVERLVAEAPRLADGIPVVAVDLPVTVSGAGQPFAMRLDTSSADPLLAALRTGRLADWARAHPDRATVE</sequence>
<comment type="caution">
    <text evidence="4">The sequence shown here is derived from an EMBL/GenBank/DDBJ whole genome shotgun (WGS) entry which is preliminary data.</text>
</comment>
<keyword evidence="5" id="KW-1185">Reference proteome</keyword>
<accession>A0ABS3VR73</accession>
<organism evidence="4 5">
    <name type="scientific">Micromonospora echinofusca</name>
    <dbReference type="NCBI Taxonomy" id="47858"/>
    <lineage>
        <taxon>Bacteria</taxon>
        <taxon>Bacillati</taxon>
        <taxon>Actinomycetota</taxon>
        <taxon>Actinomycetes</taxon>
        <taxon>Micromonosporales</taxon>
        <taxon>Micromonosporaceae</taxon>
        <taxon>Micromonospora</taxon>
    </lineage>
</organism>
<protein>
    <submittedName>
        <fullName evidence="4">LytR family transcriptional regulator</fullName>
    </submittedName>
</protein>
<keyword evidence="2" id="KW-1133">Transmembrane helix</keyword>
<feature type="domain" description="Cell envelope-related transcriptional attenuator" evidence="3">
    <location>
        <begin position="106"/>
        <end position="258"/>
    </location>
</feature>
<evidence type="ECO:0000259" key="3">
    <source>
        <dbReference type="Pfam" id="PF03816"/>
    </source>
</evidence>
<evidence type="ECO:0000313" key="4">
    <source>
        <dbReference type="EMBL" id="MBO4207039.1"/>
    </source>
</evidence>
<dbReference type="InterPro" id="IPR050922">
    <property type="entry name" value="LytR/CpsA/Psr_CW_biosynth"/>
</dbReference>
<dbReference type="Proteomes" id="UP000823521">
    <property type="component" value="Unassembled WGS sequence"/>
</dbReference>
<dbReference type="InterPro" id="IPR004474">
    <property type="entry name" value="LytR_CpsA_psr"/>
</dbReference>
<keyword evidence="2" id="KW-0812">Transmembrane</keyword>
<feature type="transmembrane region" description="Helical" evidence="2">
    <location>
        <begin position="43"/>
        <end position="62"/>
    </location>
</feature>
<dbReference type="PANTHER" id="PTHR33392">
    <property type="entry name" value="POLYISOPRENYL-TEICHOIC ACID--PEPTIDOGLYCAN TEICHOIC ACID TRANSFERASE TAGU"/>
    <property type="match status" value="1"/>
</dbReference>
<dbReference type="Pfam" id="PF03816">
    <property type="entry name" value="LytR_cpsA_psr"/>
    <property type="match status" value="1"/>
</dbReference>
<gene>
    <name evidence="4" type="ORF">GSF22_13635</name>
</gene>
<comment type="similarity">
    <text evidence="1">Belongs to the LytR/CpsA/Psr (LCP) family.</text>
</comment>